<evidence type="ECO:0000256" key="4">
    <source>
        <dbReference type="ARBA" id="ARBA00022605"/>
    </source>
</evidence>
<gene>
    <name evidence="8" type="primary">dapF</name>
    <name evidence="10" type="ordered locus">Deba_1877</name>
</gene>
<keyword evidence="8" id="KW-0963">Cytoplasm</keyword>
<dbReference type="InterPro" id="IPR018510">
    <property type="entry name" value="DAP_epimerase_AS"/>
</dbReference>
<dbReference type="GO" id="GO:0008837">
    <property type="term" value="F:diaminopimelate epimerase activity"/>
    <property type="evidence" value="ECO:0007669"/>
    <property type="project" value="UniProtKB-UniRule"/>
</dbReference>
<dbReference type="STRING" id="644282.Deba_1877"/>
<dbReference type="EC" id="5.1.1.7" evidence="3 8"/>
<dbReference type="Pfam" id="PF01678">
    <property type="entry name" value="DAP_epimerase"/>
    <property type="match status" value="2"/>
</dbReference>
<feature type="binding site" evidence="8">
    <location>
        <position position="204"/>
    </location>
    <ligand>
        <name>substrate</name>
    </ligand>
</feature>
<keyword evidence="6 8" id="KW-0413">Isomerase</keyword>
<dbReference type="GO" id="GO:0005829">
    <property type="term" value="C:cytosol"/>
    <property type="evidence" value="ECO:0007669"/>
    <property type="project" value="TreeGrafter"/>
</dbReference>
<comment type="similarity">
    <text evidence="2 8">Belongs to the diaminopimelate epimerase family.</text>
</comment>
<keyword evidence="4 8" id="KW-0028">Amino-acid biosynthesis</keyword>
<dbReference type="Proteomes" id="UP000009047">
    <property type="component" value="Chromosome"/>
</dbReference>
<keyword evidence="11" id="KW-1185">Reference proteome</keyword>
<feature type="binding site" evidence="8">
    <location>
        <begin position="100"/>
        <end position="101"/>
    </location>
    <ligand>
        <name>substrate</name>
    </ligand>
</feature>
<dbReference type="KEGG" id="dbr:Deba_1877"/>
<dbReference type="Gene3D" id="3.10.310.10">
    <property type="entry name" value="Diaminopimelate Epimerase, Chain A, domain 1"/>
    <property type="match status" value="2"/>
</dbReference>
<comment type="subcellular location">
    <subcellularLocation>
        <location evidence="8">Cytoplasm</location>
    </subcellularLocation>
</comment>
<evidence type="ECO:0000256" key="3">
    <source>
        <dbReference type="ARBA" id="ARBA00013080"/>
    </source>
</evidence>
<feature type="site" description="Could be important to modulate the pK values of the two catalytic cysteine residues" evidence="8">
    <location>
        <position position="221"/>
    </location>
</feature>
<feature type="binding site" evidence="8">
    <location>
        <begin position="232"/>
        <end position="233"/>
    </location>
    <ligand>
        <name>substrate</name>
    </ligand>
</feature>
<evidence type="ECO:0000256" key="9">
    <source>
        <dbReference type="PROSITE-ProRule" id="PRU10125"/>
    </source>
</evidence>
<feature type="active site" description="Proton donor" evidence="8">
    <location>
        <position position="99"/>
    </location>
</feature>
<comment type="pathway">
    <text evidence="1 8">Amino-acid biosynthesis; L-lysine biosynthesis via DAP pathway; DL-2,6-diaminopimelate from LL-2,6-diaminopimelate: step 1/1.</text>
</comment>
<dbReference type="eggNOG" id="COG0253">
    <property type="taxonomic scope" value="Bacteria"/>
</dbReference>
<proteinExistence type="inferred from homology"/>
<name>E1QI49_DESB2</name>
<dbReference type="NCBIfam" id="TIGR00652">
    <property type="entry name" value="DapF"/>
    <property type="match status" value="1"/>
</dbReference>
<comment type="caution">
    <text evidence="8">Lacks conserved residue(s) required for the propagation of feature annotation.</text>
</comment>
<dbReference type="AlphaFoldDB" id="E1QI49"/>
<accession>E1QI49</accession>
<evidence type="ECO:0000256" key="1">
    <source>
        <dbReference type="ARBA" id="ARBA00005196"/>
    </source>
</evidence>
<reference evidence="10 11" key="1">
    <citation type="journal article" date="2010" name="Stand. Genomic Sci.">
        <title>Complete genome sequence of Desulfarculus baarsii type strain (2st14).</title>
        <authorList>
            <person name="Sun H."/>
            <person name="Spring S."/>
            <person name="Lapidus A."/>
            <person name="Davenport K."/>
            <person name="Del Rio T.G."/>
            <person name="Tice H."/>
            <person name="Nolan M."/>
            <person name="Copeland A."/>
            <person name="Cheng J.F."/>
            <person name="Lucas S."/>
            <person name="Tapia R."/>
            <person name="Goodwin L."/>
            <person name="Pitluck S."/>
            <person name="Ivanova N."/>
            <person name="Pagani I."/>
            <person name="Mavromatis K."/>
            <person name="Ovchinnikova G."/>
            <person name="Pati A."/>
            <person name="Chen A."/>
            <person name="Palaniappan K."/>
            <person name="Hauser L."/>
            <person name="Chang Y.J."/>
            <person name="Jeffries C.D."/>
            <person name="Detter J.C."/>
            <person name="Han C."/>
            <person name="Rohde M."/>
            <person name="Brambilla E."/>
            <person name="Goker M."/>
            <person name="Woyke T."/>
            <person name="Bristow J."/>
            <person name="Eisen J.A."/>
            <person name="Markowitz V."/>
            <person name="Hugenholtz P."/>
            <person name="Kyrpides N.C."/>
            <person name="Klenk H.P."/>
            <person name="Land M."/>
        </authorList>
    </citation>
    <scope>NUCLEOTIDE SEQUENCE [LARGE SCALE GENOMIC DNA]</scope>
    <source>
        <strain evidence="11">ATCC 33931 / DSM 2075 / LMG 7858 / VKM B-1802 / 2st14</strain>
    </source>
</reference>
<protein>
    <recommendedName>
        <fullName evidence="3 8">Diaminopimelate epimerase</fullName>
        <shortName evidence="8">DAP epimerase</shortName>
        <ecNumber evidence="3 8">5.1.1.7</ecNumber>
    </recommendedName>
    <alternativeName>
        <fullName evidence="8">PLP-independent amino acid racemase</fullName>
    </alternativeName>
</protein>
<evidence type="ECO:0000256" key="5">
    <source>
        <dbReference type="ARBA" id="ARBA00023154"/>
    </source>
</evidence>
<evidence type="ECO:0000256" key="8">
    <source>
        <dbReference type="HAMAP-Rule" id="MF_00197"/>
    </source>
</evidence>
<dbReference type="EMBL" id="CP002085">
    <property type="protein sequence ID" value="ADK85242.1"/>
    <property type="molecule type" value="Genomic_DNA"/>
</dbReference>
<comment type="function">
    <text evidence="8">Catalyzes the stereoinversion of LL-2,6-diaminopimelate (L,L-DAP) to meso-diaminopimelate (meso-DAP), a precursor of L-lysine and an essential component of the bacterial peptidoglycan.</text>
</comment>
<evidence type="ECO:0000313" key="10">
    <source>
        <dbReference type="EMBL" id="ADK85242.1"/>
    </source>
</evidence>
<dbReference type="PROSITE" id="PS01326">
    <property type="entry name" value="DAP_EPIMERASE"/>
    <property type="match status" value="1"/>
</dbReference>
<comment type="catalytic activity">
    <reaction evidence="7 8">
        <text>(2S,6S)-2,6-diaminopimelate = meso-2,6-diaminopimelate</text>
        <dbReference type="Rhea" id="RHEA:15393"/>
        <dbReference type="ChEBI" id="CHEBI:57609"/>
        <dbReference type="ChEBI" id="CHEBI:57791"/>
        <dbReference type="EC" id="5.1.1.7"/>
    </reaction>
</comment>
<evidence type="ECO:0000256" key="7">
    <source>
        <dbReference type="ARBA" id="ARBA00051712"/>
    </source>
</evidence>
<dbReference type="UniPathway" id="UPA00034">
    <property type="reaction ID" value="UER00025"/>
</dbReference>
<organism evidence="10 11">
    <name type="scientific">Desulfarculus baarsii (strain ATCC 33931 / DSM 2075 / LMG 7858 / VKM B-1802 / 2st14)</name>
    <dbReference type="NCBI Taxonomy" id="644282"/>
    <lineage>
        <taxon>Bacteria</taxon>
        <taxon>Pseudomonadati</taxon>
        <taxon>Thermodesulfobacteriota</taxon>
        <taxon>Desulfarculia</taxon>
        <taxon>Desulfarculales</taxon>
        <taxon>Desulfarculaceae</taxon>
        <taxon>Desulfarculus</taxon>
    </lineage>
</organism>
<feature type="binding site" evidence="8">
    <location>
        <position position="30"/>
    </location>
    <ligand>
        <name>substrate</name>
    </ligand>
</feature>
<evidence type="ECO:0000256" key="6">
    <source>
        <dbReference type="ARBA" id="ARBA00023235"/>
    </source>
</evidence>
<feature type="active site" evidence="9">
    <location>
        <position position="99"/>
    </location>
</feature>
<feature type="active site" description="Proton acceptor" evidence="8">
    <location>
        <position position="231"/>
    </location>
</feature>
<dbReference type="PANTHER" id="PTHR31689:SF0">
    <property type="entry name" value="DIAMINOPIMELATE EPIMERASE"/>
    <property type="match status" value="1"/>
</dbReference>
<feature type="binding site" evidence="8">
    <location>
        <begin position="221"/>
        <end position="222"/>
    </location>
    <ligand>
        <name>substrate</name>
    </ligand>
</feature>
<comment type="subunit">
    <text evidence="8">Homodimer.</text>
</comment>
<dbReference type="GO" id="GO:0009089">
    <property type="term" value="P:lysine biosynthetic process via diaminopimelate"/>
    <property type="evidence" value="ECO:0007669"/>
    <property type="project" value="UniProtKB-UniRule"/>
</dbReference>
<dbReference type="InterPro" id="IPR001653">
    <property type="entry name" value="DAP_epimerase_DapF"/>
</dbReference>
<keyword evidence="5 8" id="KW-0457">Lysine biosynthesis</keyword>
<dbReference type="RefSeq" id="WP_013258683.1">
    <property type="nucleotide sequence ID" value="NC_014365.1"/>
</dbReference>
<dbReference type="SUPFAM" id="SSF54506">
    <property type="entry name" value="Diaminopimelate epimerase-like"/>
    <property type="match status" value="2"/>
</dbReference>
<dbReference type="PANTHER" id="PTHR31689">
    <property type="entry name" value="DIAMINOPIMELATE EPIMERASE, CHLOROPLASTIC"/>
    <property type="match status" value="1"/>
</dbReference>
<evidence type="ECO:0000256" key="2">
    <source>
        <dbReference type="ARBA" id="ARBA00010219"/>
    </source>
</evidence>
<sequence>MDDIATGMTDPAALAALAGVEFCKMTGTGNDFILIDNRRARLAPALMPALAKALCCRRRSVGADGLIVLSPSQRVDAALGKIDFRWDFFNADGSSAEMCGNGGRCAARFAVSIGLAGPELIFDTLAGPIRAWVGRQTVTLELTPPTGWYDDLRLEIGGRTMTIHGVNTGVPHAVVPVDDLSSADVKNWGREIRFHRHFAPAGTNVNFIAARHGRLEVRTYERGVEDETLACGTGAVASALMAGRLGWLKSPITVAVRSGEKLTIHFSQDESGVRQVRLEGAADHVYDGVLGAGAFAWLANQ</sequence>
<dbReference type="HAMAP" id="MF_00197">
    <property type="entry name" value="DAP_epimerase"/>
    <property type="match status" value="1"/>
</dbReference>
<dbReference type="HOGENOM" id="CLU_053306_3_2_7"/>
<feature type="site" description="Could be important to modulate the pK values of the two catalytic cysteine residues" evidence="8">
    <location>
        <position position="172"/>
    </location>
</feature>
<feature type="binding site" evidence="8">
    <location>
        <position position="90"/>
    </location>
    <ligand>
        <name>substrate</name>
    </ligand>
</feature>
<evidence type="ECO:0000313" key="11">
    <source>
        <dbReference type="Proteomes" id="UP000009047"/>
    </source>
</evidence>